<dbReference type="HAMAP" id="MF_00147_B">
    <property type="entry name" value="TIM_B"/>
    <property type="match status" value="1"/>
</dbReference>
<dbReference type="Proteomes" id="UP000189728">
    <property type="component" value="Unassembled WGS sequence"/>
</dbReference>
<dbReference type="InterPro" id="IPR035990">
    <property type="entry name" value="TIM_sf"/>
</dbReference>
<evidence type="ECO:0000256" key="5">
    <source>
        <dbReference type="ARBA" id="ARBA00023235"/>
    </source>
</evidence>
<dbReference type="GO" id="GO:0046166">
    <property type="term" value="P:glyceraldehyde-3-phosphate biosynthetic process"/>
    <property type="evidence" value="ECO:0007669"/>
    <property type="project" value="TreeGrafter"/>
</dbReference>
<dbReference type="GO" id="GO:0019563">
    <property type="term" value="P:glycerol catabolic process"/>
    <property type="evidence" value="ECO:0007669"/>
    <property type="project" value="TreeGrafter"/>
</dbReference>
<keyword evidence="3 6" id="KW-0963">Cytoplasm</keyword>
<comment type="caution">
    <text evidence="8">The sequence shown here is derived from an EMBL/GenBank/DDBJ whole genome shotgun (WGS) entry which is preliminary data.</text>
</comment>
<dbReference type="GO" id="GO:0006094">
    <property type="term" value="P:gluconeogenesis"/>
    <property type="evidence" value="ECO:0007669"/>
    <property type="project" value="UniProtKB-UniRule"/>
</dbReference>
<evidence type="ECO:0000256" key="1">
    <source>
        <dbReference type="ARBA" id="ARBA00007422"/>
    </source>
</evidence>
<dbReference type="PANTHER" id="PTHR21139">
    <property type="entry name" value="TRIOSEPHOSPHATE ISOMERASE"/>
    <property type="match status" value="1"/>
</dbReference>
<dbReference type="EC" id="5.3.1.1" evidence="6 7"/>
<keyword evidence="5 6" id="KW-0413">Isomerase</keyword>
<evidence type="ECO:0000256" key="6">
    <source>
        <dbReference type="HAMAP-Rule" id="MF_00147"/>
    </source>
</evidence>
<dbReference type="Gene3D" id="3.20.20.70">
    <property type="entry name" value="Aldolase class I"/>
    <property type="match status" value="1"/>
</dbReference>
<evidence type="ECO:0000313" key="9">
    <source>
        <dbReference type="Proteomes" id="UP000189728"/>
    </source>
</evidence>
<dbReference type="InterPro" id="IPR000652">
    <property type="entry name" value="Triosephosphate_isomerase"/>
</dbReference>
<dbReference type="InterPro" id="IPR013785">
    <property type="entry name" value="Aldolase_TIM"/>
</dbReference>
<feature type="binding site" evidence="6">
    <location>
        <position position="157"/>
    </location>
    <ligand>
        <name>substrate</name>
    </ligand>
</feature>
<comment type="function">
    <text evidence="6">Involved in the gluconeogenesis. Catalyzes stereospecifically the conversion of dihydroxyacetone phosphate (DHAP) to D-glyceraldehyde-3-phosphate (G3P).</text>
</comment>
<dbReference type="GO" id="GO:0004807">
    <property type="term" value="F:triose-phosphate isomerase activity"/>
    <property type="evidence" value="ECO:0007669"/>
    <property type="project" value="UniProtKB-UniRule"/>
</dbReference>
<feature type="binding site" evidence="6">
    <location>
        <begin position="6"/>
        <end position="8"/>
    </location>
    <ligand>
        <name>substrate</name>
    </ligand>
</feature>
<dbReference type="InterPro" id="IPR020861">
    <property type="entry name" value="Triosephosphate_isomerase_AS"/>
</dbReference>
<comment type="caution">
    <text evidence="6">Lacks conserved residue(s) required for the propagation of feature annotation.</text>
</comment>
<feature type="active site" description="Proton acceptor" evidence="6">
    <location>
        <position position="151"/>
    </location>
</feature>
<dbReference type="PROSITE" id="PS51440">
    <property type="entry name" value="TIM_2"/>
    <property type="match status" value="1"/>
</dbReference>
<comment type="similarity">
    <text evidence="1 6 7">Belongs to the triosephosphate isomerase family.</text>
</comment>
<dbReference type="NCBIfam" id="NF000728">
    <property type="entry name" value="PRK00042.3-2"/>
    <property type="match status" value="1"/>
</dbReference>
<protein>
    <recommendedName>
        <fullName evidence="6 7">Triosephosphate isomerase</fullName>
        <shortName evidence="6">TIM</shortName>
        <shortName evidence="6">TPI</shortName>
        <ecNumber evidence="6 7">5.3.1.1</ecNumber>
    </recommendedName>
    <alternativeName>
        <fullName evidence="6">Triose-phosphate isomerase</fullName>
    </alternativeName>
</protein>
<evidence type="ECO:0000256" key="4">
    <source>
        <dbReference type="ARBA" id="ARBA00023152"/>
    </source>
</evidence>
<organism evidence="8 9">
    <name type="scientific">Campylobacter pinnipediorum subsp. pinnipediorum</name>
    <dbReference type="NCBI Taxonomy" id="1660067"/>
    <lineage>
        <taxon>Bacteria</taxon>
        <taxon>Pseudomonadati</taxon>
        <taxon>Campylobacterota</taxon>
        <taxon>Epsilonproteobacteria</taxon>
        <taxon>Campylobacterales</taxon>
        <taxon>Campylobacteraceae</taxon>
        <taxon>Campylobacter</taxon>
    </lineage>
</organism>
<comment type="pathway">
    <text evidence="6 7">Carbohydrate degradation; glycolysis; D-glyceraldehyde 3-phosphate from glycerone phosphate: step 1/1.</text>
</comment>
<dbReference type="CDD" id="cd00311">
    <property type="entry name" value="TIM"/>
    <property type="match status" value="1"/>
</dbReference>
<evidence type="ECO:0000256" key="7">
    <source>
        <dbReference type="RuleBase" id="RU363013"/>
    </source>
</evidence>
<feature type="active site" description="Electrophile" evidence="6">
    <location>
        <position position="85"/>
    </location>
</feature>
<sequence length="225" mass="25609">MKFFANLKSNHTRKSFSEYVKNIEKNLQTQEVVVYPPFTALDCSLSKKIKIGAQNFYPAKSGSFTGEITSLMLDEFEIKNVIIGHSERRELGENEDLLKSKFNFAKEKNWEIVYCIGENLDTFENKKTKEFLSKQLESIDLQYDKLTIAYEPIWAIGTGKSASIEQIEEILDFIRTKTNADLLYGGSVNLTNILEISKIQNCQGVLVGTASWDCDNFMKLINAVC</sequence>
<reference evidence="8 9" key="1">
    <citation type="submission" date="2016-08" db="EMBL/GenBank/DDBJ databases">
        <title>Campylobacter species from sea mammals.</title>
        <authorList>
            <person name="Gilbert M.J."/>
            <person name="Byrne B.A."/>
            <person name="Zomer A.L."/>
            <person name="Wagenaar J.A."/>
        </authorList>
    </citation>
    <scope>NUCLEOTIDE SEQUENCE [LARGE SCALE GENOMIC DNA]</scope>
    <source>
        <strain evidence="8 9">1105248</strain>
    </source>
</reference>
<comment type="subcellular location">
    <subcellularLocation>
        <location evidence="6 7">Cytoplasm</location>
    </subcellularLocation>
</comment>
<comment type="pathway">
    <text evidence="6 7">Carbohydrate biosynthesis; gluconeogenesis.</text>
</comment>
<comment type="catalytic activity">
    <reaction evidence="6 7">
        <text>D-glyceraldehyde 3-phosphate = dihydroxyacetone phosphate</text>
        <dbReference type="Rhea" id="RHEA:18585"/>
        <dbReference type="ChEBI" id="CHEBI:57642"/>
        <dbReference type="ChEBI" id="CHEBI:59776"/>
        <dbReference type="EC" id="5.3.1.1"/>
    </reaction>
</comment>
<dbReference type="SUPFAM" id="SSF51351">
    <property type="entry name" value="Triosephosphate isomerase (TIM)"/>
    <property type="match status" value="1"/>
</dbReference>
<dbReference type="Pfam" id="PF00121">
    <property type="entry name" value="TIM"/>
    <property type="match status" value="1"/>
</dbReference>
<dbReference type="InterPro" id="IPR022896">
    <property type="entry name" value="TrioseP_Isoase_bac/euk"/>
</dbReference>
<dbReference type="GO" id="GO:0005829">
    <property type="term" value="C:cytosol"/>
    <property type="evidence" value="ECO:0007669"/>
    <property type="project" value="TreeGrafter"/>
</dbReference>
<feature type="binding site" evidence="6">
    <location>
        <position position="187"/>
    </location>
    <ligand>
        <name>substrate</name>
    </ligand>
</feature>
<dbReference type="PROSITE" id="PS00171">
    <property type="entry name" value="TIM_1"/>
    <property type="match status" value="1"/>
</dbReference>
<dbReference type="PANTHER" id="PTHR21139:SF42">
    <property type="entry name" value="TRIOSEPHOSPHATE ISOMERASE"/>
    <property type="match status" value="1"/>
</dbReference>
<keyword evidence="2 6" id="KW-0312">Gluconeogenesis</keyword>
<comment type="subunit">
    <text evidence="6 7">Homodimer.</text>
</comment>
<dbReference type="EMBL" id="MCRK01000024">
    <property type="protein sequence ID" value="OPA78890.1"/>
    <property type="molecule type" value="Genomic_DNA"/>
</dbReference>
<dbReference type="RefSeq" id="WP_078415389.1">
    <property type="nucleotide sequence ID" value="NZ_MCRK01000024.1"/>
</dbReference>
<gene>
    <name evidence="6" type="primary">tpiA</name>
    <name evidence="8" type="ORF">BFG04_02370</name>
</gene>
<name>A0AAX0LAN7_9BACT</name>
<dbReference type="GO" id="GO:0006096">
    <property type="term" value="P:glycolytic process"/>
    <property type="evidence" value="ECO:0007669"/>
    <property type="project" value="UniProtKB-UniRule"/>
</dbReference>
<dbReference type="AlphaFoldDB" id="A0AAX0LAN7"/>
<evidence type="ECO:0000256" key="3">
    <source>
        <dbReference type="ARBA" id="ARBA00022490"/>
    </source>
</evidence>
<accession>A0AAX0LAN7</accession>
<keyword evidence="4 6" id="KW-0324">Glycolysis</keyword>
<evidence type="ECO:0000256" key="2">
    <source>
        <dbReference type="ARBA" id="ARBA00022432"/>
    </source>
</evidence>
<proteinExistence type="inferred from homology"/>
<evidence type="ECO:0000313" key="8">
    <source>
        <dbReference type="EMBL" id="OPA78890.1"/>
    </source>
</evidence>